<dbReference type="EMBL" id="MK814760">
    <property type="protein sequence ID" value="QGT55128.1"/>
    <property type="molecule type" value="Genomic_DNA"/>
</dbReference>
<keyword evidence="2" id="KW-1185">Reference proteome</keyword>
<reference evidence="1 2" key="1">
    <citation type="submission" date="2019-04" db="EMBL/GenBank/DDBJ databases">
        <authorList>
            <person name="Pope W.H."/>
            <person name="Garlena R.A."/>
            <person name="Russell D.A."/>
            <person name="Jacobs-Sera D."/>
            <person name="Hatfull G.F."/>
        </authorList>
    </citation>
    <scope>NUCLEOTIDE SEQUENCE [LARGE SCALE GENOMIC DNA]</scope>
</reference>
<evidence type="ECO:0000313" key="2">
    <source>
        <dbReference type="Proteomes" id="UP000423482"/>
    </source>
</evidence>
<name>A0A650EZK8_9CAUD</name>
<dbReference type="InterPro" id="IPR027417">
    <property type="entry name" value="P-loop_NTPase"/>
</dbReference>
<dbReference type="Proteomes" id="UP000423482">
    <property type="component" value="Segment"/>
</dbReference>
<organism evidence="1 2">
    <name type="scientific">Gordonia phage Forza</name>
    <dbReference type="NCBI Taxonomy" id="2571247"/>
    <lineage>
        <taxon>Viruses</taxon>
        <taxon>Duplodnaviria</taxon>
        <taxon>Heunggongvirae</taxon>
        <taxon>Uroviricota</taxon>
        <taxon>Caudoviricetes</taxon>
        <taxon>Forzavirus</taxon>
        <taxon>Forzavirus forza</taxon>
    </lineage>
</organism>
<accession>A0A650EZK8</accession>
<proteinExistence type="predicted"/>
<dbReference type="RefSeq" id="YP_010649015.1">
    <property type="nucleotide sequence ID" value="NC_070763.1"/>
</dbReference>
<protein>
    <submittedName>
        <fullName evidence="1">RecA-like DNA recombinase</fullName>
    </submittedName>
</protein>
<dbReference type="SUPFAM" id="SSF52540">
    <property type="entry name" value="P-loop containing nucleoside triphosphate hydrolases"/>
    <property type="match status" value="1"/>
</dbReference>
<dbReference type="Gene3D" id="3.40.50.300">
    <property type="entry name" value="P-loop containing nucleotide triphosphate hydrolases"/>
    <property type="match status" value="1"/>
</dbReference>
<sequence>MPTRALSLLVHGDPKSGKSTLASTSPKPCLYLDIEGGTRFLNIKSVDWDPMKYAPPVNDGSWDTAVVKIRTYDDAIKAYEWLKAGKHEFESVVIDSISELQQRLVDKVTNRDQAKLQDWGDILRKFMGFMRDMRDLTEHPTRPLQSVVLIGMSIMDNNGKKQPFAQGQSKTMMPYLFDILGAMHVDSWTDDAQTVHYVYRLLIGPNPIYATGERVGGRVGTYVDNPTVPGLLDAVFGPLPEETKENA</sequence>
<dbReference type="GeneID" id="77924532"/>
<dbReference type="KEGG" id="vg:77924532"/>
<gene>
    <name evidence="1" type="primary">167</name>
    <name evidence="1" type="ORF">SEA_FORZA_167</name>
</gene>
<dbReference type="Pfam" id="PF13479">
    <property type="entry name" value="AAA_24"/>
    <property type="match status" value="1"/>
</dbReference>
<evidence type="ECO:0000313" key="1">
    <source>
        <dbReference type="EMBL" id="QGT55128.1"/>
    </source>
</evidence>